<dbReference type="RefSeq" id="WP_011611805.1">
    <property type="nucleotide sequence ID" value="NC_008312.1"/>
</dbReference>
<gene>
    <name evidence="2" type="ordered locus">Tery_2207</name>
</gene>
<dbReference type="KEGG" id="ter:Tery_2207"/>
<feature type="domain" description="GmrSD restriction endonucleases N-terminal" evidence="1">
    <location>
        <begin position="3"/>
        <end position="100"/>
    </location>
</feature>
<accession>Q112Y8</accession>
<dbReference type="eggNOG" id="COG1479">
    <property type="taxonomic scope" value="Bacteria"/>
</dbReference>
<dbReference type="InterPro" id="IPR004919">
    <property type="entry name" value="GmrSD_N"/>
</dbReference>
<dbReference type="AlphaFoldDB" id="Q112Y8"/>
<dbReference type="Pfam" id="PF03235">
    <property type="entry name" value="GmrSD_N"/>
    <property type="match status" value="1"/>
</dbReference>
<proteinExistence type="predicted"/>
<evidence type="ECO:0000259" key="1">
    <source>
        <dbReference type="Pfam" id="PF03235"/>
    </source>
</evidence>
<sequence length="149" mass="17314">MNDEVVDGQQRLSTIWKFYKNDLIMSASHKVSYIAPLSILYSGKKIKDLDKKLQKIFLNYPLTIIYLPKDLKLETKLEIFRRINEGGTPLSGQDIRLAYYSKSKSVTLIRLVGIHKNTTTFNDEDSEDDEDNKKPFQRIVEMAEKKRAI</sequence>
<dbReference type="PANTHER" id="PTHR39639:SF1">
    <property type="entry name" value="DUF262 DOMAIN-CONTAINING PROTEIN"/>
    <property type="match status" value="1"/>
</dbReference>
<evidence type="ECO:0000313" key="2">
    <source>
        <dbReference type="EMBL" id="ABG51436.1"/>
    </source>
</evidence>
<dbReference type="PANTHER" id="PTHR39639">
    <property type="entry name" value="CHROMOSOME 16, WHOLE GENOME SHOTGUN SEQUENCE"/>
    <property type="match status" value="1"/>
</dbReference>
<protein>
    <recommendedName>
        <fullName evidence="1">GmrSD restriction endonucleases N-terminal domain-containing protein</fullName>
    </recommendedName>
</protein>
<reference evidence="2" key="1">
    <citation type="submission" date="2006-06" db="EMBL/GenBank/DDBJ databases">
        <title>Complete sequence of Trichodesmium erythraeum IMS101.</title>
        <authorList>
            <consortium name="US DOE Joint Genome Institute"/>
            <person name="Copeland A."/>
            <person name="Lucas S."/>
            <person name="Lapidus A."/>
            <person name="Barry K."/>
            <person name="Detter J.C."/>
            <person name="Glavina del Rio T."/>
            <person name="Hammon N."/>
            <person name="Israni S."/>
            <person name="Dalin E."/>
            <person name="Tice H."/>
            <person name="Pitluck S."/>
            <person name="Kiss H."/>
            <person name="Munk A.C."/>
            <person name="Brettin T."/>
            <person name="Bruce D."/>
            <person name="Han C."/>
            <person name="Tapia R."/>
            <person name="Gilna P."/>
            <person name="Schmutz J."/>
            <person name="Larimer F."/>
            <person name="Land M."/>
            <person name="Hauser L."/>
            <person name="Kyrpides N."/>
            <person name="Kim E."/>
            <person name="Richardson P."/>
        </authorList>
    </citation>
    <scope>NUCLEOTIDE SEQUENCE [LARGE SCALE GENOMIC DNA]</scope>
    <source>
        <strain evidence="2">IMS101</strain>
    </source>
</reference>
<dbReference type="HOGENOM" id="CLU_1748863_0_0_3"/>
<name>Q112Y8_TRIEI</name>
<organism evidence="2">
    <name type="scientific">Trichodesmium erythraeum (strain IMS101)</name>
    <dbReference type="NCBI Taxonomy" id="203124"/>
    <lineage>
        <taxon>Bacteria</taxon>
        <taxon>Bacillati</taxon>
        <taxon>Cyanobacteriota</taxon>
        <taxon>Cyanophyceae</taxon>
        <taxon>Oscillatoriophycideae</taxon>
        <taxon>Oscillatoriales</taxon>
        <taxon>Microcoleaceae</taxon>
        <taxon>Trichodesmium</taxon>
    </lineage>
</organism>
<dbReference type="EMBL" id="CP000393">
    <property type="protein sequence ID" value="ABG51436.1"/>
    <property type="molecule type" value="Genomic_DNA"/>
</dbReference>